<organism evidence="2 3">
    <name type="scientific">Cytospora paraplurivora</name>
    <dbReference type="NCBI Taxonomy" id="2898453"/>
    <lineage>
        <taxon>Eukaryota</taxon>
        <taxon>Fungi</taxon>
        <taxon>Dikarya</taxon>
        <taxon>Ascomycota</taxon>
        <taxon>Pezizomycotina</taxon>
        <taxon>Sordariomycetes</taxon>
        <taxon>Sordariomycetidae</taxon>
        <taxon>Diaporthales</taxon>
        <taxon>Cytosporaceae</taxon>
        <taxon>Cytospora</taxon>
    </lineage>
</organism>
<proteinExistence type="predicted"/>
<sequence>MSSPTWSPLGYLDVDAPPGRHWSQYPHEHTDTTTVSQGSSNNDYPARNGSLLDSSKASDIDAESLTPSQVDRICNLVDTGLEIPTFCPSFRKAPAPLRATSSSLRVDLSQLAVVTLFLRVDGLPKGLIFTNEQGRAQSLGDCEAEPGFVRIWHRPDLKYLVYSNSISGRLGTRPYNPEIFRVQKISFAAKINDNETALAMTGMVKFQFSSLGLVVDLRPIYNPYEQTHEYASGFWGDDAFYYNRAVAPSIPEAAGAHIGHQDKTGKFKRFVTGLVQGGGGQQTIVERVGAAIRRVVRRPSDQSKKAL</sequence>
<gene>
    <name evidence="2" type="ORF">SLS53_004172</name>
</gene>
<feature type="region of interest" description="Disordered" evidence="1">
    <location>
        <begin position="20"/>
        <end position="53"/>
    </location>
</feature>
<reference evidence="2 3" key="1">
    <citation type="journal article" date="2023" name="PLoS ONE">
        <title>Cytospora paraplurivora sp. nov. isolated from orchards with fruit tree decline syndrome in Ontario, Canada.</title>
        <authorList>
            <person name="Ilyukhin E."/>
            <person name="Nguyen H.D.T."/>
            <person name="Castle A.J."/>
            <person name="Ellouze W."/>
        </authorList>
    </citation>
    <scope>NUCLEOTIDE SEQUENCE [LARGE SCALE GENOMIC DNA]</scope>
    <source>
        <strain evidence="2 3">FDS-564</strain>
    </source>
</reference>
<name>A0AAN9U9B5_9PEZI</name>
<comment type="caution">
    <text evidence="2">The sequence shown here is derived from an EMBL/GenBank/DDBJ whole genome shotgun (WGS) entry which is preliminary data.</text>
</comment>
<protein>
    <submittedName>
        <fullName evidence="2">Uncharacterized protein</fullName>
    </submittedName>
</protein>
<evidence type="ECO:0000256" key="1">
    <source>
        <dbReference type="SAM" id="MobiDB-lite"/>
    </source>
</evidence>
<dbReference type="AlphaFoldDB" id="A0AAN9U9B5"/>
<dbReference type="EMBL" id="JAJSPL020000013">
    <property type="protein sequence ID" value="KAK7743636.1"/>
    <property type="molecule type" value="Genomic_DNA"/>
</dbReference>
<evidence type="ECO:0000313" key="2">
    <source>
        <dbReference type="EMBL" id="KAK7743636.1"/>
    </source>
</evidence>
<keyword evidence="3" id="KW-1185">Reference proteome</keyword>
<feature type="compositionally biased region" description="Polar residues" evidence="1">
    <location>
        <begin position="32"/>
        <end position="43"/>
    </location>
</feature>
<evidence type="ECO:0000313" key="3">
    <source>
        <dbReference type="Proteomes" id="UP001320245"/>
    </source>
</evidence>
<dbReference type="Proteomes" id="UP001320245">
    <property type="component" value="Unassembled WGS sequence"/>
</dbReference>
<accession>A0AAN9U9B5</accession>